<evidence type="ECO:0000313" key="9">
    <source>
        <dbReference type="EMBL" id="GFR78518.1"/>
    </source>
</evidence>
<feature type="region of interest" description="Disordered" evidence="6">
    <location>
        <begin position="34"/>
        <end position="56"/>
    </location>
</feature>
<feature type="domain" description="ABC-2 type transporter transmembrane" evidence="8">
    <location>
        <begin position="171"/>
        <end position="238"/>
    </location>
</feature>
<evidence type="ECO:0000313" key="10">
    <source>
        <dbReference type="Proteomes" id="UP000762676"/>
    </source>
</evidence>
<keyword evidence="3 7" id="KW-0812">Transmembrane</keyword>
<accession>A0AAV4FYJ9</accession>
<gene>
    <name evidence="9" type="ORF">ElyMa_003996100</name>
</gene>
<feature type="transmembrane region" description="Helical" evidence="7">
    <location>
        <begin position="272"/>
        <end position="294"/>
    </location>
</feature>
<proteinExistence type="predicted"/>
<name>A0AAV4FYJ9_9GAST</name>
<keyword evidence="4 7" id="KW-1133">Transmembrane helix</keyword>
<dbReference type="Proteomes" id="UP000762676">
    <property type="component" value="Unassembled WGS sequence"/>
</dbReference>
<keyword evidence="9" id="KW-0067">ATP-binding</keyword>
<protein>
    <submittedName>
        <fullName evidence="9">ATP-binding cassette sub-family G member 1</fullName>
    </submittedName>
</protein>
<dbReference type="InterPro" id="IPR050352">
    <property type="entry name" value="ABCG_transporters"/>
</dbReference>
<reference evidence="9 10" key="1">
    <citation type="journal article" date="2021" name="Elife">
        <title>Chloroplast acquisition without the gene transfer in kleptoplastic sea slugs, Plakobranchus ocellatus.</title>
        <authorList>
            <person name="Maeda T."/>
            <person name="Takahashi S."/>
            <person name="Yoshida T."/>
            <person name="Shimamura S."/>
            <person name="Takaki Y."/>
            <person name="Nagai Y."/>
            <person name="Toyoda A."/>
            <person name="Suzuki Y."/>
            <person name="Arimoto A."/>
            <person name="Ishii H."/>
            <person name="Satoh N."/>
            <person name="Nishiyama T."/>
            <person name="Hasebe M."/>
            <person name="Maruyama T."/>
            <person name="Minagawa J."/>
            <person name="Obokata J."/>
            <person name="Shigenobu S."/>
        </authorList>
    </citation>
    <scope>NUCLEOTIDE SEQUENCE [LARGE SCALE GENOMIC DNA]</scope>
</reference>
<dbReference type="Pfam" id="PF01061">
    <property type="entry name" value="ABC2_membrane"/>
    <property type="match status" value="1"/>
</dbReference>
<feature type="transmembrane region" description="Helical" evidence="7">
    <location>
        <begin position="188"/>
        <end position="211"/>
    </location>
</feature>
<evidence type="ECO:0000256" key="4">
    <source>
        <dbReference type="ARBA" id="ARBA00022989"/>
    </source>
</evidence>
<evidence type="ECO:0000256" key="2">
    <source>
        <dbReference type="ARBA" id="ARBA00022448"/>
    </source>
</evidence>
<sequence>MEVAAGEMGDEKVRQLITALNDGKCDPFQEKFEQKRLSTRSNTPSVQSYDEESACSNLSMTRSSKMVAYNGTGTTGSGGRGSGTGCGREGTGDSISAGGGDNTSLHYTDRFNYSNGLTTTTAPATNGLNGSGVGTLAGRLNGACFPLYRNNNQEDFPADQDCHSFNTSCLTQFRVLFIRTFMSIVRDAVAVFLGPVTGIPILLFSGFFVNFDTIPPYLQWLSYISYIRYAFEGSLQALYGLDRGTLDCDQNHCNIKQGTDVLREMDVEGARFHIDFIILCAFFVVLRIGCYLVLRWRVKAQR</sequence>
<dbReference type="GO" id="GO:0140359">
    <property type="term" value="F:ABC-type transporter activity"/>
    <property type="evidence" value="ECO:0007669"/>
    <property type="project" value="InterPro"/>
</dbReference>
<evidence type="ECO:0000259" key="8">
    <source>
        <dbReference type="Pfam" id="PF01061"/>
    </source>
</evidence>
<dbReference type="GO" id="GO:0005886">
    <property type="term" value="C:plasma membrane"/>
    <property type="evidence" value="ECO:0007669"/>
    <property type="project" value="TreeGrafter"/>
</dbReference>
<comment type="caution">
    <text evidence="9">The sequence shown here is derived from an EMBL/GenBank/DDBJ whole genome shotgun (WGS) entry which is preliminary data.</text>
</comment>
<evidence type="ECO:0000256" key="1">
    <source>
        <dbReference type="ARBA" id="ARBA00004141"/>
    </source>
</evidence>
<dbReference type="AlphaFoldDB" id="A0AAV4FYJ9"/>
<dbReference type="GO" id="GO:0005524">
    <property type="term" value="F:ATP binding"/>
    <property type="evidence" value="ECO:0007669"/>
    <property type="project" value="UniProtKB-KW"/>
</dbReference>
<keyword evidence="9" id="KW-0547">Nucleotide-binding</keyword>
<evidence type="ECO:0000256" key="5">
    <source>
        <dbReference type="ARBA" id="ARBA00023136"/>
    </source>
</evidence>
<dbReference type="PANTHER" id="PTHR48041:SF78">
    <property type="entry name" value="ABC TRANSPORTER EXPRESSED IN TRACHEA, ISOFORM A"/>
    <property type="match status" value="1"/>
</dbReference>
<feature type="compositionally biased region" description="Polar residues" evidence="6">
    <location>
        <begin position="39"/>
        <end position="56"/>
    </location>
</feature>
<organism evidence="9 10">
    <name type="scientific">Elysia marginata</name>
    <dbReference type="NCBI Taxonomy" id="1093978"/>
    <lineage>
        <taxon>Eukaryota</taxon>
        <taxon>Metazoa</taxon>
        <taxon>Spiralia</taxon>
        <taxon>Lophotrochozoa</taxon>
        <taxon>Mollusca</taxon>
        <taxon>Gastropoda</taxon>
        <taxon>Heterobranchia</taxon>
        <taxon>Euthyneura</taxon>
        <taxon>Panpulmonata</taxon>
        <taxon>Sacoglossa</taxon>
        <taxon>Placobranchoidea</taxon>
        <taxon>Plakobranchidae</taxon>
        <taxon>Elysia</taxon>
    </lineage>
</organism>
<evidence type="ECO:0000256" key="3">
    <source>
        <dbReference type="ARBA" id="ARBA00022692"/>
    </source>
</evidence>
<keyword evidence="2" id="KW-0813">Transport</keyword>
<evidence type="ECO:0000256" key="6">
    <source>
        <dbReference type="SAM" id="MobiDB-lite"/>
    </source>
</evidence>
<dbReference type="PANTHER" id="PTHR48041">
    <property type="entry name" value="ABC TRANSPORTER G FAMILY MEMBER 28"/>
    <property type="match status" value="1"/>
</dbReference>
<dbReference type="EMBL" id="BMAT01008133">
    <property type="protein sequence ID" value="GFR78518.1"/>
    <property type="molecule type" value="Genomic_DNA"/>
</dbReference>
<evidence type="ECO:0000256" key="7">
    <source>
        <dbReference type="SAM" id="Phobius"/>
    </source>
</evidence>
<keyword evidence="10" id="KW-1185">Reference proteome</keyword>
<feature type="region of interest" description="Disordered" evidence="6">
    <location>
        <begin position="68"/>
        <end position="101"/>
    </location>
</feature>
<comment type="subcellular location">
    <subcellularLocation>
        <location evidence="1">Membrane</location>
        <topology evidence="1">Multi-pass membrane protein</topology>
    </subcellularLocation>
</comment>
<feature type="compositionally biased region" description="Gly residues" evidence="6">
    <location>
        <begin position="73"/>
        <end position="89"/>
    </location>
</feature>
<dbReference type="InterPro" id="IPR013525">
    <property type="entry name" value="ABC2_TM"/>
</dbReference>
<keyword evidence="5 7" id="KW-0472">Membrane</keyword>